<dbReference type="PROSITE" id="PS50109">
    <property type="entry name" value="HIS_KIN"/>
    <property type="match status" value="1"/>
</dbReference>
<dbReference type="PANTHER" id="PTHR43065:SF10">
    <property type="entry name" value="PEROXIDE STRESS-ACTIVATED HISTIDINE KINASE MAK3"/>
    <property type="match status" value="1"/>
</dbReference>
<feature type="domain" description="PAC" evidence="14">
    <location>
        <begin position="180"/>
        <end position="239"/>
    </location>
</feature>
<dbReference type="GO" id="GO:0005524">
    <property type="term" value="F:ATP binding"/>
    <property type="evidence" value="ECO:0007669"/>
    <property type="project" value="UniProtKB-KW"/>
</dbReference>
<dbReference type="SMART" id="SM00388">
    <property type="entry name" value="HisKA"/>
    <property type="match status" value="1"/>
</dbReference>
<dbReference type="KEGG" id="bvy:NCTC9239_01353"/>
<evidence type="ECO:0000256" key="3">
    <source>
        <dbReference type="ARBA" id="ARBA00022553"/>
    </source>
</evidence>
<dbReference type="InterPro" id="IPR005467">
    <property type="entry name" value="His_kinase_dom"/>
</dbReference>
<evidence type="ECO:0000259" key="13">
    <source>
        <dbReference type="PROSITE" id="PS50112"/>
    </source>
</evidence>
<dbReference type="SMART" id="SM00387">
    <property type="entry name" value="HATPase_c"/>
    <property type="match status" value="1"/>
</dbReference>
<sequence length="481" mass="52343">MGFLVSVAGVAAAYAARTAMEPELGDRIAFLFFVPVVAAAAAVGGVGPGLLATLLGVGGGLLVTWQGGEQTEGDFLAAVVFLVLGGLISFGGELLHRMRAQATAVNAHLRAREAHLQSILDTVPDAMVVITENGIIRSFSPTAERMFGWSLEEVVGENVKRLMPEPYKAAHDSYLERYMRTGEKRIIGLGRVVVGQRKDGSTFPMELAVGEMRSGDQRFFTGFIRDLTERQATEARLQDLQTELIHIGRLTAMGEMASALAHELNQPLSALTNYLNGSIRLLDKPDLPRDRLDDALGKARDQALRAGEIIRRLRDFVARGEVERQVESLPKLIEEAGALALVGAKEHGVHVDFVFDPGVDLVLADRVQIQQVILNLIRNAMEAMEDQPVRHLTISLQREQGEARVTVSDTGSGLDPFMSGVLFQPFMTTKRSGMGIGLSICRTIIEAHGGRIWAEPNLRGGTRFAFTLKAADQERLNDDDA</sequence>
<organism evidence="15 16">
    <name type="scientific">Brevundimonas vancanneytii</name>
    <dbReference type="NCBI Taxonomy" id="1325724"/>
    <lineage>
        <taxon>Bacteria</taxon>
        <taxon>Pseudomonadati</taxon>
        <taxon>Pseudomonadota</taxon>
        <taxon>Alphaproteobacteria</taxon>
        <taxon>Caulobacterales</taxon>
        <taxon>Caulobacteraceae</taxon>
        <taxon>Brevundimonas</taxon>
    </lineage>
</organism>
<dbReference type="InterPro" id="IPR004358">
    <property type="entry name" value="Sig_transdc_His_kin-like_C"/>
</dbReference>
<evidence type="ECO:0000256" key="6">
    <source>
        <dbReference type="ARBA" id="ARBA00022777"/>
    </source>
</evidence>
<feature type="transmembrane region" description="Helical" evidence="11">
    <location>
        <begin position="31"/>
        <end position="63"/>
    </location>
</feature>
<dbReference type="InterPro" id="IPR038318">
    <property type="entry name" value="KdpD_sf"/>
</dbReference>
<dbReference type="Pfam" id="PF02518">
    <property type="entry name" value="HATPase_c"/>
    <property type="match status" value="1"/>
</dbReference>
<keyword evidence="8" id="KW-0902">Two-component regulatory system</keyword>
<comment type="catalytic activity">
    <reaction evidence="1">
        <text>ATP + protein L-histidine = ADP + protein N-phospho-L-histidine.</text>
        <dbReference type="EC" id="2.7.13.3"/>
    </reaction>
</comment>
<dbReference type="InterPro" id="IPR000700">
    <property type="entry name" value="PAS-assoc_C"/>
</dbReference>
<name>A0A4P1K1T1_9CAUL</name>
<evidence type="ECO:0000256" key="8">
    <source>
        <dbReference type="ARBA" id="ARBA00023012"/>
    </source>
</evidence>
<keyword evidence="16" id="KW-1185">Reference proteome</keyword>
<keyword evidence="11" id="KW-0812">Transmembrane</keyword>
<dbReference type="Gene3D" id="1.10.287.130">
    <property type="match status" value="1"/>
</dbReference>
<feature type="transmembrane region" description="Helical" evidence="11">
    <location>
        <begin position="75"/>
        <end position="95"/>
    </location>
</feature>
<dbReference type="PRINTS" id="PR00344">
    <property type="entry name" value="BCTRLSENSOR"/>
</dbReference>
<evidence type="ECO:0000256" key="2">
    <source>
        <dbReference type="ARBA" id="ARBA00012438"/>
    </source>
</evidence>
<dbReference type="AlphaFoldDB" id="A0A4P1K1T1"/>
<dbReference type="SUPFAM" id="SSF47384">
    <property type="entry name" value="Homodimeric domain of signal transducing histidine kinase"/>
    <property type="match status" value="1"/>
</dbReference>
<dbReference type="CDD" id="cd00082">
    <property type="entry name" value="HisKA"/>
    <property type="match status" value="1"/>
</dbReference>
<dbReference type="Pfam" id="PF00989">
    <property type="entry name" value="PAS"/>
    <property type="match status" value="1"/>
</dbReference>
<evidence type="ECO:0000256" key="9">
    <source>
        <dbReference type="ARBA" id="ARBA00059827"/>
    </source>
</evidence>
<dbReference type="InterPro" id="IPR035965">
    <property type="entry name" value="PAS-like_dom_sf"/>
</dbReference>
<keyword evidence="4 15" id="KW-0808">Transferase</keyword>
<dbReference type="GO" id="GO:0000155">
    <property type="term" value="F:phosphorelay sensor kinase activity"/>
    <property type="evidence" value="ECO:0007669"/>
    <property type="project" value="InterPro"/>
</dbReference>
<reference evidence="15 16" key="1">
    <citation type="submission" date="2019-04" db="EMBL/GenBank/DDBJ databases">
        <authorList>
            <consortium name="Pathogen Informatics"/>
        </authorList>
    </citation>
    <scope>NUCLEOTIDE SEQUENCE [LARGE SCALE GENOMIC DNA]</scope>
    <source>
        <strain evidence="15 16">NCTC9239</strain>
    </source>
</reference>
<dbReference type="Gene3D" id="3.30.450.20">
    <property type="entry name" value="PAS domain"/>
    <property type="match status" value="1"/>
</dbReference>
<keyword evidence="5" id="KW-0547">Nucleotide-binding</keyword>
<gene>
    <name evidence="15" type="primary">fixL_2</name>
    <name evidence="15" type="ORF">NCTC9239_01353</name>
</gene>
<proteinExistence type="predicted"/>
<dbReference type="GO" id="GO:0006355">
    <property type="term" value="P:regulation of DNA-templated transcription"/>
    <property type="evidence" value="ECO:0007669"/>
    <property type="project" value="InterPro"/>
</dbReference>
<accession>A0A4P1K1T1</accession>
<dbReference type="InterPro" id="IPR036890">
    <property type="entry name" value="HATPase_C_sf"/>
</dbReference>
<keyword evidence="6" id="KW-0418">Kinase</keyword>
<dbReference type="EC" id="2.7.13.3" evidence="2"/>
<dbReference type="PROSITE" id="PS50113">
    <property type="entry name" value="PAC"/>
    <property type="match status" value="1"/>
</dbReference>
<dbReference type="RefSeq" id="WP_197733808.1">
    <property type="nucleotide sequence ID" value="NZ_LR588407.1"/>
</dbReference>
<dbReference type="Gene3D" id="3.30.565.10">
    <property type="entry name" value="Histidine kinase-like ATPase, C-terminal domain"/>
    <property type="match status" value="1"/>
</dbReference>
<dbReference type="FunFam" id="3.30.450.20:FF:000060">
    <property type="entry name" value="Sensor protein FixL"/>
    <property type="match status" value="1"/>
</dbReference>
<dbReference type="SMART" id="SM00091">
    <property type="entry name" value="PAS"/>
    <property type="match status" value="1"/>
</dbReference>
<evidence type="ECO:0000256" key="5">
    <source>
        <dbReference type="ARBA" id="ARBA00022741"/>
    </source>
</evidence>
<evidence type="ECO:0000259" key="14">
    <source>
        <dbReference type="PROSITE" id="PS50113"/>
    </source>
</evidence>
<dbReference type="InterPro" id="IPR000014">
    <property type="entry name" value="PAS"/>
</dbReference>
<comment type="function">
    <text evidence="9">Putative oxygen sensor; modulates the activity of FixJ, a transcriptional activator of nitrogen fixation fixK gene. FixL probably acts as a kinase that phosphorylates FixJ.</text>
</comment>
<dbReference type="InterPro" id="IPR013767">
    <property type="entry name" value="PAS_fold"/>
</dbReference>
<evidence type="ECO:0000313" key="15">
    <source>
        <dbReference type="EMBL" id="VTO14315.1"/>
    </source>
</evidence>
<dbReference type="Proteomes" id="UP000309952">
    <property type="component" value="Chromosome"/>
</dbReference>
<dbReference type="Pfam" id="PF00512">
    <property type="entry name" value="HisKA"/>
    <property type="match status" value="1"/>
</dbReference>
<dbReference type="SUPFAM" id="SSF55785">
    <property type="entry name" value="PYP-like sensor domain (PAS domain)"/>
    <property type="match status" value="1"/>
</dbReference>
<dbReference type="SUPFAM" id="SSF55874">
    <property type="entry name" value="ATPase domain of HSP90 chaperone/DNA topoisomerase II/histidine kinase"/>
    <property type="match status" value="1"/>
</dbReference>
<keyword evidence="3" id="KW-0597">Phosphoprotein</keyword>
<feature type="domain" description="PAS" evidence="13">
    <location>
        <begin position="112"/>
        <end position="182"/>
    </location>
</feature>
<evidence type="ECO:0000256" key="11">
    <source>
        <dbReference type="SAM" id="Phobius"/>
    </source>
</evidence>
<dbReference type="CDD" id="cd00130">
    <property type="entry name" value="PAS"/>
    <property type="match status" value="1"/>
</dbReference>
<keyword evidence="11" id="KW-0472">Membrane</keyword>
<dbReference type="InterPro" id="IPR003661">
    <property type="entry name" value="HisK_dim/P_dom"/>
</dbReference>
<dbReference type="Gene3D" id="6.10.250.2580">
    <property type="match status" value="1"/>
</dbReference>
<protein>
    <recommendedName>
        <fullName evidence="10">Sensor protein FixL</fullName>
        <ecNumber evidence="2">2.7.13.3</ecNumber>
    </recommendedName>
</protein>
<dbReference type="EMBL" id="LR588407">
    <property type="protein sequence ID" value="VTO14315.1"/>
    <property type="molecule type" value="Genomic_DNA"/>
</dbReference>
<dbReference type="InterPro" id="IPR036097">
    <property type="entry name" value="HisK_dim/P_sf"/>
</dbReference>
<dbReference type="NCBIfam" id="TIGR00229">
    <property type="entry name" value="sensory_box"/>
    <property type="match status" value="1"/>
</dbReference>
<evidence type="ECO:0000256" key="1">
    <source>
        <dbReference type="ARBA" id="ARBA00000085"/>
    </source>
</evidence>
<dbReference type="Gene3D" id="1.20.120.620">
    <property type="entry name" value="Backbone structure of the membrane domain of e. Coli histidine kinase receptor kdpd"/>
    <property type="match status" value="1"/>
</dbReference>
<dbReference type="PANTHER" id="PTHR43065">
    <property type="entry name" value="SENSOR HISTIDINE KINASE"/>
    <property type="match status" value="1"/>
</dbReference>
<keyword evidence="7" id="KW-0067">ATP-binding</keyword>
<dbReference type="InterPro" id="IPR003594">
    <property type="entry name" value="HATPase_dom"/>
</dbReference>
<evidence type="ECO:0000259" key="12">
    <source>
        <dbReference type="PROSITE" id="PS50109"/>
    </source>
</evidence>
<evidence type="ECO:0000256" key="7">
    <source>
        <dbReference type="ARBA" id="ARBA00022840"/>
    </source>
</evidence>
<evidence type="ECO:0000313" key="16">
    <source>
        <dbReference type="Proteomes" id="UP000309952"/>
    </source>
</evidence>
<evidence type="ECO:0000256" key="10">
    <source>
        <dbReference type="ARBA" id="ARBA00070616"/>
    </source>
</evidence>
<keyword evidence="11" id="KW-1133">Transmembrane helix</keyword>
<evidence type="ECO:0000256" key="4">
    <source>
        <dbReference type="ARBA" id="ARBA00022679"/>
    </source>
</evidence>
<dbReference type="PROSITE" id="PS50112">
    <property type="entry name" value="PAS"/>
    <property type="match status" value="1"/>
</dbReference>
<feature type="domain" description="Histidine kinase" evidence="12">
    <location>
        <begin position="259"/>
        <end position="472"/>
    </location>
</feature>